<gene>
    <name evidence="2" type="ORF">LCGC14_3160670</name>
</gene>
<keyword evidence="1" id="KW-1133">Transmembrane helix</keyword>
<comment type="caution">
    <text evidence="2">The sequence shown here is derived from an EMBL/GenBank/DDBJ whole genome shotgun (WGS) entry which is preliminary data.</text>
</comment>
<dbReference type="EMBL" id="LAZR01069851">
    <property type="protein sequence ID" value="KKK46897.1"/>
    <property type="molecule type" value="Genomic_DNA"/>
</dbReference>
<feature type="transmembrane region" description="Helical" evidence="1">
    <location>
        <begin position="6"/>
        <end position="27"/>
    </location>
</feature>
<reference evidence="2" key="1">
    <citation type="journal article" date="2015" name="Nature">
        <title>Complex archaea that bridge the gap between prokaryotes and eukaryotes.</title>
        <authorList>
            <person name="Spang A."/>
            <person name="Saw J.H."/>
            <person name="Jorgensen S.L."/>
            <person name="Zaremba-Niedzwiedzka K."/>
            <person name="Martijn J."/>
            <person name="Lind A.E."/>
            <person name="van Eijk R."/>
            <person name="Schleper C."/>
            <person name="Guy L."/>
            <person name="Ettema T.J."/>
        </authorList>
    </citation>
    <scope>NUCLEOTIDE SEQUENCE</scope>
</reference>
<proteinExistence type="predicted"/>
<evidence type="ECO:0000256" key="1">
    <source>
        <dbReference type="SAM" id="Phobius"/>
    </source>
</evidence>
<dbReference type="AlphaFoldDB" id="A0A0F8VRG5"/>
<accession>A0A0F8VRG5</accession>
<evidence type="ECO:0000313" key="2">
    <source>
        <dbReference type="EMBL" id="KKK46897.1"/>
    </source>
</evidence>
<organism evidence="2">
    <name type="scientific">marine sediment metagenome</name>
    <dbReference type="NCBI Taxonomy" id="412755"/>
    <lineage>
        <taxon>unclassified sequences</taxon>
        <taxon>metagenomes</taxon>
        <taxon>ecological metagenomes</taxon>
    </lineage>
</organism>
<keyword evidence="1" id="KW-0812">Transmembrane</keyword>
<keyword evidence="1" id="KW-0472">Membrane</keyword>
<sequence length="92" mass="10533">MVFENQIVWKIDVFKILALAVVVLLLVRGEVKVGEYLDIQQEEVKLKAREVTLQEKARLSSVATSEVIDELNRLVPDEAIYYDGDINLSDER</sequence>
<name>A0A0F8VRG5_9ZZZZ</name>
<protein>
    <submittedName>
        <fullName evidence="2">Uncharacterized protein</fullName>
    </submittedName>
</protein>